<gene>
    <name evidence="2" type="ORF">B0H64DRAFT_45407</name>
</gene>
<feature type="compositionally biased region" description="Polar residues" evidence="1">
    <location>
        <begin position="229"/>
        <end position="238"/>
    </location>
</feature>
<dbReference type="AlphaFoldDB" id="A0AAE0H7G1"/>
<dbReference type="GeneID" id="87844207"/>
<reference evidence="2" key="1">
    <citation type="journal article" date="2023" name="Mol. Phylogenet. Evol.">
        <title>Genome-scale phylogeny and comparative genomics of the fungal order Sordariales.</title>
        <authorList>
            <person name="Hensen N."/>
            <person name="Bonometti L."/>
            <person name="Westerberg I."/>
            <person name="Brannstrom I.O."/>
            <person name="Guillou S."/>
            <person name="Cros-Aarteil S."/>
            <person name="Calhoun S."/>
            <person name="Haridas S."/>
            <person name="Kuo A."/>
            <person name="Mondo S."/>
            <person name="Pangilinan J."/>
            <person name="Riley R."/>
            <person name="LaButti K."/>
            <person name="Andreopoulos B."/>
            <person name="Lipzen A."/>
            <person name="Chen C."/>
            <person name="Yan M."/>
            <person name="Daum C."/>
            <person name="Ng V."/>
            <person name="Clum A."/>
            <person name="Steindorff A."/>
            <person name="Ohm R.A."/>
            <person name="Martin F."/>
            <person name="Silar P."/>
            <person name="Natvig D.O."/>
            <person name="Lalanne C."/>
            <person name="Gautier V."/>
            <person name="Ament-Velasquez S.L."/>
            <person name="Kruys A."/>
            <person name="Hutchinson M.I."/>
            <person name="Powell A.J."/>
            <person name="Barry K."/>
            <person name="Miller A.N."/>
            <person name="Grigoriev I.V."/>
            <person name="Debuchy R."/>
            <person name="Gladieux P."/>
            <person name="Hiltunen Thoren M."/>
            <person name="Johannesson H."/>
        </authorList>
    </citation>
    <scope>NUCLEOTIDE SEQUENCE</scope>
    <source>
        <strain evidence="2">CBS 168.71</strain>
    </source>
</reference>
<name>A0AAE0H7G1_9PEZI</name>
<feature type="compositionally biased region" description="Low complexity" evidence="1">
    <location>
        <begin position="201"/>
        <end position="215"/>
    </location>
</feature>
<comment type="caution">
    <text evidence="2">The sequence shown here is derived from an EMBL/GenBank/DDBJ whole genome shotgun (WGS) entry which is preliminary data.</text>
</comment>
<protein>
    <submittedName>
        <fullName evidence="2">Uncharacterized protein</fullName>
    </submittedName>
</protein>
<evidence type="ECO:0000256" key="1">
    <source>
        <dbReference type="SAM" id="MobiDB-lite"/>
    </source>
</evidence>
<keyword evidence="3" id="KW-1185">Reference proteome</keyword>
<accession>A0AAE0H7G1</accession>
<evidence type="ECO:0000313" key="2">
    <source>
        <dbReference type="EMBL" id="KAK3291267.1"/>
    </source>
</evidence>
<sequence>MSSRTLSKLLPSSKESSAYLTSYLAFLNPLFLRDAAPIARLMAITAPQRADSEEAICLFLMEEATRVIPRDFSAWARQEIERAIRGHDMRVTCSNQRTYRYGFDLRLRERQIPNFLSIHTLRCIYFRPMPVIRRRLQREAPQLVWMLEPAVIWDQTGRRIKNPGNPDDPWIPLTPRTCRRTSAATTSQNTNGSDPTIRCTPTAPSRSSSPQSSLEPSPPRGTKCVPAMTASSGSRTAW</sequence>
<dbReference type="EMBL" id="JAUEPN010000010">
    <property type="protein sequence ID" value="KAK3291267.1"/>
    <property type="molecule type" value="Genomic_DNA"/>
</dbReference>
<dbReference type="Proteomes" id="UP001278766">
    <property type="component" value="Unassembled WGS sequence"/>
</dbReference>
<reference evidence="2" key="2">
    <citation type="submission" date="2023-06" db="EMBL/GenBank/DDBJ databases">
        <authorList>
            <consortium name="Lawrence Berkeley National Laboratory"/>
            <person name="Haridas S."/>
            <person name="Hensen N."/>
            <person name="Bonometti L."/>
            <person name="Westerberg I."/>
            <person name="Brannstrom I.O."/>
            <person name="Guillou S."/>
            <person name="Cros-Aarteil S."/>
            <person name="Calhoun S."/>
            <person name="Kuo A."/>
            <person name="Mondo S."/>
            <person name="Pangilinan J."/>
            <person name="Riley R."/>
            <person name="Labutti K."/>
            <person name="Andreopoulos B."/>
            <person name="Lipzen A."/>
            <person name="Chen C."/>
            <person name="Yanf M."/>
            <person name="Daum C."/>
            <person name="Ng V."/>
            <person name="Clum A."/>
            <person name="Steindorff A."/>
            <person name="Ohm R."/>
            <person name="Martin F."/>
            <person name="Silar P."/>
            <person name="Natvig D."/>
            <person name="Lalanne C."/>
            <person name="Gautier V."/>
            <person name="Ament-Velasquez S.L."/>
            <person name="Kruys A."/>
            <person name="Hutchinson M.I."/>
            <person name="Powell A.J."/>
            <person name="Barry K."/>
            <person name="Miller A.N."/>
            <person name="Grigoriev I.V."/>
            <person name="Debuchy R."/>
            <person name="Gladieux P."/>
            <person name="Thoren M.H."/>
            <person name="Johannesson H."/>
        </authorList>
    </citation>
    <scope>NUCLEOTIDE SEQUENCE</scope>
    <source>
        <strain evidence="2">CBS 168.71</strain>
    </source>
</reference>
<evidence type="ECO:0000313" key="3">
    <source>
        <dbReference type="Proteomes" id="UP001278766"/>
    </source>
</evidence>
<organism evidence="2 3">
    <name type="scientific">Chaetomium fimeti</name>
    <dbReference type="NCBI Taxonomy" id="1854472"/>
    <lineage>
        <taxon>Eukaryota</taxon>
        <taxon>Fungi</taxon>
        <taxon>Dikarya</taxon>
        <taxon>Ascomycota</taxon>
        <taxon>Pezizomycotina</taxon>
        <taxon>Sordariomycetes</taxon>
        <taxon>Sordariomycetidae</taxon>
        <taxon>Sordariales</taxon>
        <taxon>Chaetomiaceae</taxon>
        <taxon>Chaetomium</taxon>
    </lineage>
</organism>
<proteinExistence type="predicted"/>
<dbReference type="RefSeq" id="XP_062654781.1">
    <property type="nucleotide sequence ID" value="XM_062807259.1"/>
</dbReference>
<feature type="region of interest" description="Disordered" evidence="1">
    <location>
        <begin position="157"/>
        <end position="238"/>
    </location>
</feature>
<feature type="compositionally biased region" description="Low complexity" evidence="1">
    <location>
        <begin position="174"/>
        <end position="187"/>
    </location>
</feature>